<reference evidence="2 3" key="1">
    <citation type="submission" date="2021-06" db="EMBL/GenBank/DDBJ databases">
        <authorList>
            <person name="Palmer J.M."/>
        </authorList>
    </citation>
    <scope>NUCLEOTIDE SEQUENCE [LARGE SCALE GENOMIC DNA]</scope>
    <source>
        <strain evidence="2 3">XR_2019</strain>
        <tissue evidence="2">Muscle</tissue>
    </source>
</reference>
<organism evidence="2 3">
    <name type="scientific">Xenotaenia resolanae</name>
    <dbReference type="NCBI Taxonomy" id="208358"/>
    <lineage>
        <taxon>Eukaryota</taxon>
        <taxon>Metazoa</taxon>
        <taxon>Chordata</taxon>
        <taxon>Craniata</taxon>
        <taxon>Vertebrata</taxon>
        <taxon>Euteleostomi</taxon>
        <taxon>Actinopterygii</taxon>
        <taxon>Neopterygii</taxon>
        <taxon>Teleostei</taxon>
        <taxon>Neoteleostei</taxon>
        <taxon>Acanthomorphata</taxon>
        <taxon>Ovalentaria</taxon>
        <taxon>Atherinomorphae</taxon>
        <taxon>Cyprinodontiformes</taxon>
        <taxon>Goodeidae</taxon>
        <taxon>Xenotaenia</taxon>
    </lineage>
</organism>
<keyword evidence="1" id="KW-1133">Transmembrane helix</keyword>
<protein>
    <submittedName>
        <fullName evidence="2">Uncharacterized protein</fullName>
    </submittedName>
</protein>
<evidence type="ECO:0000313" key="2">
    <source>
        <dbReference type="EMBL" id="MEQ2274350.1"/>
    </source>
</evidence>
<gene>
    <name evidence="2" type="ORF">XENORESO_019105</name>
</gene>
<evidence type="ECO:0000256" key="1">
    <source>
        <dbReference type="SAM" id="Phobius"/>
    </source>
</evidence>
<proteinExistence type="predicted"/>
<dbReference type="EMBL" id="JAHRIM010076994">
    <property type="protein sequence ID" value="MEQ2274350.1"/>
    <property type="molecule type" value="Genomic_DNA"/>
</dbReference>
<name>A0ABV0WXS5_9TELE</name>
<feature type="transmembrane region" description="Helical" evidence="1">
    <location>
        <begin position="26"/>
        <end position="46"/>
    </location>
</feature>
<evidence type="ECO:0000313" key="3">
    <source>
        <dbReference type="Proteomes" id="UP001444071"/>
    </source>
</evidence>
<keyword evidence="1" id="KW-0812">Transmembrane</keyword>
<feature type="transmembrane region" description="Helical" evidence="1">
    <location>
        <begin position="84"/>
        <end position="100"/>
    </location>
</feature>
<keyword evidence="1" id="KW-0472">Membrane</keyword>
<accession>A0ABV0WXS5</accession>
<keyword evidence="3" id="KW-1185">Reference proteome</keyword>
<dbReference type="Proteomes" id="UP001444071">
    <property type="component" value="Unassembled WGS sequence"/>
</dbReference>
<sequence>MSSSSRVLYLYNLWDQLISHTTLLSYFFRSCPLLLHTMAAFSWHYVNDIRNGAKQDRNVICEDVSFHLTFSCCLYRHFASEFQMSALLLLLFICGGIYHMKAAGLCVSD</sequence>
<comment type="caution">
    <text evidence="2">The sequence shown here is derived from an EMBL/GenBank/DDBJ whole genome shotgun (WGS) entry which is preliminary data.</text>
</comment>